<comment type="caution">
    <text evidence="2">The sequence shown here is derived from an EMBL/GenBank/DDBJ whole genome shotgun (WGS) entry which is preliminary data.</text>
</comment>
<evidence type="ECO:0000313" key="2">
    <source>
        <dbReference type="EMBL" id="MFO3667384.1"/>
    </source>
</evidence>
<keyword evidence="3" id="KW-1185">Reference proteome</keyword>
<dbReference type="Pfam" id="PF07963">
    <property type="entry name" value="N_methyl"/>
    <property type="match status" value="1"/>
</dbReference>
<accession>A0ABW9MEU0</accession>
<reference evidence="2 3" key="1">
    <citation type="journal article" date="2025" name="Anaerobe">
        <title>Description of Anaerococcus kampingiae sp. nov., Anaerococcus groningensis sp. nov., Anaerococcus martiniensis sp. nov., and Anaerococcus cruorum sp. nov., isolated from human clinical specimens.</title>
        <authorList>
            <person name="Boiten K.E."/>
            <person name="Meijer J."/>
            <person name="van Wezel E.M."/>
            <person name="Veloo A.C.M."/>
        </authorList>
    </citation>
    <scope>NUCLEOTIDE SEQUENCE [LARGE SCALE GENOMIC DNA]</scope>
    <source>
        <strain evidence="2 3">ENR0874</strain>
    </source>
</reference>
<protein>
    <submittedName>
        <fullName evidence="2">Prepilin-type N-terminal cleavage/methylation domain-containing protein</fullName>
    </submittedName>
</protein>
<dbReference type="RefSeq" id="WP_410035690.1">
    <property type="nucleotide sequence ID" value="NZ_JBGMEF010000019.1"/>
</dbReference>
<keyword evidence="1" id="KW-0472">Membrane</keyword>
<evidence type="ECO:0000256" key="1">
    <source>
        <dbReference type="SAM" id="Phobius"/>
    </source>
</evidence>
<dbReference type="EMBL" id="JBGMEF010000019">
    <property type="protein sequence ID" value="MFO3667384.1"/>
    <property type="molecule type" value="Genomic_DNA"/>
</dbReference>
<keyword evidence="1" id="KW-0812">Transmembrane</keyword>
<name>A0ABW9MEU0_9FIRM</name>
<evidence type="ECO:0000313" key="3">
    <source>
        <dbReference type="Proteomes" id="UP001637994"/>
    </source>
</evidence>
<proteinExistence type="predicted"/>
<dbReference type="InterPro" id="IPR012902">
    <property type="entry name" value="N_methyl_site"/>
</dbReference>
<gene>
    <name evidence="2" type="ORF">ACCQ42_06330</name>
</gene>
<organism evidence="2 3">
    <name type="scientific">Anaerococcus kampingae</name>
    <dbReference type="NCBI Taxonomy" id="3115614"/>
    <lineage>
        <taxon>Bacteria</taxon>
        <taxon>Bacillati</taxon>
        <taxon>Bacillota</taxon>
        <taxon>Tissierellia</taxon>
        <taxon>Tissierellales</taxon>
        <taxon>Peptoniphilaceae</taxon>
        <taxon>Anaerococcus</taxon>
    </lineage>
</organism>
<dbReference type="Proteomes" id="UP001637994">
    <property type="component" value="Unassembled WGS sequence"/>
</dbReference>
<feature type="transmembrane region" description="Helical" evidence="1">
    <location>
        <begin position="7"/>
        <end position="28"/>
    </location>
</feature>
<keyword evidence="1" id="KW-1133">Transmembrane helix</keyword>
<sequence length="156" mass="18097">MKKAFSLLELIISLAIISILVVILSSFFKVNFNILSSSITREAEYKEACTAMLYVDTNIRRSKKIETRDNEVCNFYFYKTNMDGIDSKCYFYRDNKFLKINRDNLSTDASGRDNNIAKIKEIKLVLDEDSKLIRVYIRSLRGNFNFETAIDVGDKL</sequence>
<dbReference type="NCBIfam" id="TIGR02532">
    <property type="entry name" value="IV_pilin_GFxxxE"/>
    <property type="match status" value="1"/>
</dbReference>